<sequence>MNATTLIEAESFASSEATDAFVVMLDEFEGPFDVLLSLIAKHRLDVTALALHTVTDDFVTYIKDRGDDWSLDEATQFLVIAATLLDLKAARLLPGGEVEDEEDIAVLEARDMLLARLLQYRAFKQSSIDLRALMEIAGRIAPRRVGMEPRFTQLLPEVEIYISPDDLANLAARALEPRLPPVISVAHLHAARVSVREQAAILVDRLRRAGHSTFSALTRDCDTTLLVVARFLALLEIYRDGSVLFDQPVPLGELHVRWIGDDTSEFRHEIDEFDTTEIQEFRDQISGSDELSSADFGIAASADVNTDEEVLDALESSDDDPSQ</sequence>
<reference evidence="1" key="1">
    <citation type="submission" date="2020-05" db="EMBL/GenBank/DDBJ databases">
        <authorList>
            <person name="Chiriac C."/>
            <person name="Salcher M."/>
            <person name="Ghai R."/>
            <person name="Kavagutti S V."/>
        </authorList>
    </citation>
    <scope>NUCLEOTIDE SEQUENCE</scope>
</reference>
<dbReference type="Gene3D" id="6.10.250.2410">
    <property type="match status" value="1"/>
</dbReference>
<proteinExistence type="predicted"/>
<dbReference type="EMBL" id="CAESAJ010000011">
    <property type="protein sequence ID" value="CAB4331372.1"/>
    <property type="molecule type" value="Genomic_DNA"/>
</dbReference>
<dbReference type="PANTHER" id="PTHR33969">
    <property type="entry name" value="SEGREGATION AND CONDENSATION PROTEIN A"/>
    <property type="match status" value="1"/>
</dbReference>
<organism evidence="1">
    <name type="scientific">freshwater metagenome</name>
    <dbReference type="NCBI Taxonomy" id="449393"/>
    <lineage>
        <taxon>unclassified sequences</taxon>
        <taxon>metagenomes</taxon>
        <taxon>ecological metagenomes</taxon>
    </lineage>
</organism>
<dbReference type="AlphaFoldDB" id="A0A6J5YR18"/>
<evidence type="ECO:0000313" key="1">
    <source>
        <dbReference type="EMBL" id="CAB4331372.1"/>
    </source>
</evidence>
<name>A0A6J5YR18_9ZZZZ</name>
<dbReference type="InterPro" id="IPR003768">
    <property type="entry name" value="ScpA"/>
</dbReference>
<dbReference type="Pfam" id="PF02616">
    <property type="entry name" value="SMC_ScpA"/>
    <property type="match status" value="1"/>
</dbReference>
<dbReference type="PANTHER" id="PTHR33969:SF2">
    <property type="entry name" value="SEGREGATION AND CONDENSATION PROTEIN A"/>
    <property type="match status" value="1"/>
</dbReference>
<accession>A0A6J5YR18</accession>
<gene>
    <name evidence="1" type="ORF">UFOPK3770_00207</name>
</gene>
<protein>
    <submittedName>
        <fullName evidence="1">Unannotated protein</fullName>
    </submittedName>
</protein>